<dbReference type="EMBL" id="BFEA01000194">
    <property type="protein sequence ID" value="GBG73994.1"/>
    <property type="molecule type" value="Genomic_DNA"/>
</dbReference>
<evidence type="ECO:0000313" key="2">
    <source>
        <dbReference type="Proteomes" id="UP000265515"/>
    </source>
</evidence>
<protein>
    <submittedName>
        <fullName evidence="1">Uncharacterized protein</fullName>
    </submittedName>
</protein>
<dbReference type="AlphaFoldDB" id="A0A388KV96"/>
<accession>A0A388KV96</accession>
<organism evidence="1 2">
    <name type="scientific">Chara braunii</name>
    <name type="common">Braun's stonewort</name>
    <dbReference type="NCBI Taxonomy" id="69332"/>
    <lineage>
        <taxon>Eukaryota</taxon>
        <taxon>Viridiplantae</taxon>
        <taxon>Streptophyta</taxon>
        <taxon>Charophyceae</taxon>
        <taxon>Charales</taxon>
        <taxon>Characeae</taxon>
        <taxon>Chara</taxon>
    </lineage>
</organism>
<reference evidence="1 2" key="1">
    <citation type="journal article" date="2018" name="Cell">
        <title>The Chara Genome: Secondary Complexity and Implications for Plant Terrestrialization.</title>
        <authorList>
            <person name="Nishiyama T."/>
            <person name="Sakayama H."/>
            <person name="Vries J.D."/>
            <person name="Buschmann H."/>
            <person name="Saint-Marcoux D."/>
            <person name="Ullrich K.K."/>
            <person name="Haas F.B."/>
            <person name="Vanderstraeten L."/>
            <person name="Becker D."/>
            <person name="Lang D."/>
            <person name="Vosolsobe S."/>
            <person name="Rombauts S."/>
            <person name="Wilhelmsson P.K.I."/>
            <person name="Janitza P."/>
            <person name="Kern R."/>
            <person name="Heyl A."/>
            <person name="Rumpler F."/>
            <person name="Villalobos L.I.A.C."/>
            <person name="Clay J.M."/>
            <person name="Skokan R."/>
            <person name="Toyoda A."/>
            <person name="Suzuki Y."/>
            <person name="Kagoshima H."/>
            <person name="Schijlen E."/>
            <person name="Tajeshwar N."/>
            <person name="Catarino B."/>
            <person name="Hetherington A.J."/>
            <person name="Saltykova A."/>
            <person name="Bonnot C."/>
            <person name="Breuninger H."/>
            <person name="Symeonidi A."/>
            <person name="Radhakrishnan G.V."/>
            <person name="Van Nieuwerburgh F."/>
            <person name="Deforce D."/>
            <person name="Chang C."/>
            <person name="Karol K.G."/>
            <person name="Hedrich R."/>
            <person name="Ulvskov P."/>
            <person name="Glockner G."/>
            <person name="Delwiche C.F."/>
            <person name="Petrasek J."/>
            <person name="Van de Peer Y."/>
            <person name="Friml J."/>
            <person name="Beilby M."/>
            <person name="Dolan L."/>
            <person name="Kohara Y."/>
            <person name="Sugano S."/>
            <person name="Fujiyama A."/>
            <person name="Delaux P.-M."/>
            <person name="Quint M."/>
            <person name="TheiBen G."/>
            <person name="Hagemann M."/>
            <person name="Harholt J."/>
            <person name="Dunand C."/>
            <person name="Zachgo S."/>
            <person name="Langdale J."/>
            <person name="Maumus F."/>
            <person name="Straeten D.V.D."/>
            <person name="Gould S.B."/>
            <person name="Rensing S.A."/>
        </authorList>
    </citation>
    <scope>NUCLEOTIDE SEQUENCE [LARGE SCALE GENOMIC DNA]</scope>
    <source>
        <strain evidence="1 2">S276</strain>
    </source>
</reference>
<evidence type="ECO:0000313" key="1">
    <source>
        <dbReference type="EMBL" id="GBG73994.1"/>
    </source>
</evidence>
<dbReference type="Proteomes" id="UP000265515">
    <property type="component" value="Unassembled WGS sequence"/>
</dbReference>
<keyword evidence="2" id="KW-1185">Reference proteome</keyword>
<comment type="caution">
    <text evidence="1">The sequence shown here is derived from an EMBL/GenBank/DDBJ whole genome shotgun (WGS) entry which is preliminary data.</text>
</comment>
<proteinExistence type="predicted"/>
<name>A0A388KV96_CHABU</name>
<dbReference type="Gramene" id="GBG73994">
    <property type="protein sequence ID" value="GBG73994"/>
    <property type="gene ID" value="CBR_g17704"/>
</dbReference>
<sequence length="128" mass="13395">MGVDSVICDEVVWLSAMSSSAECEGVDGNTVTKVHAAMELEADAINAVTKVEVARGNVDRGSEIEDVGNAVTEVHAAMELEADVANAATEAAAGMELEVVAVVVVDIWTSVVRFDAEVFTFFPADAFS</sequence>
<gene>
    <name evidence="1" type="ORF">CBR_g17704</name>
</gene>